<accession>A0ACB9B505</accession>
<sequence>MDDIKETVRTSGERLCRAVTSLTLRLCDISVSEISDARKAMDIVLPLLLTDGIVSKVNDIRKASITIVTKLAKGAGVAIRPHLSELVVCMLQSLSSLEDQGLNYVEVCLIMSTAH</sequence>
<dbReference type="Proteomes" id="UP001056120">
    <property type="component" value="Linkage Group LG23"/>
</dbReference>
<reference evidence="2" key="1">
    <citation type="journal article" date="2022" name="Mol. Ecol. Resour.">
        <title>The genomes of chicory, endive, great burdock and yacon provide insights into Asteraceae palaeo-polyploidization history and plant inulin production.</title>
        <authorList>
            <person name="Fan W."/>
            <person name="Wang S."/>
            <person name="Wang H."/>
            <person name="Wang A."/>
            <person name="Jiang F."/>
            <person name="Liu H."/>
            <person name="Zhao H."/>
            <person name="Xu D."/>
            <person name="Zhang Y."/>
        </authorList>
    </citation>
    <scope>NUCLEOTIDE SEQUENCE [LARGE SCALE GENOMIC DNA]</scope>
    <source>
        <strain evidence="2">cv. Yunnan</strain>
    </source>
</reference>
<keyword evidence="2" id="KW-1185">Reference proteome</keyword>
<gene>
    <name evidence="1" type="ORF">L1987_69263</name>
</gene>
<evidence type="ECO:0000313" key="2">
    <source>
        <dbReference type="Proteomes" id="UP001056120"/>
    </source>
</evidence>
<organism evidence="1 2">
    <name type="scientific">Smallanthus sonchifolius</name>
    <dbReference type="NCBI Taxonomy" id="185202"/>
    <lineage>
        <taxon>Eukaryota</taxon>
        <taxon>Viridiplantae</taxon>
        <taxon>Streptophyta</taxon>
        <taxon>Embryophyta</taxon>
        <taxon>Tracheophyta</taxon>
        <taxon>Spermatophyta</taxon>
        <taxon>Magnoliopsida</taxon>
        <taxon>eudicotyledons</taxon>
        <taxon>Gunneridae</taxon>
        <taxon>Pentapetalae</taxon>
        <taxon>asterids</taxon>
        <taxon>campanulids</taxon>
        <taxon>Asterales</taxon>
        <taxon>Asteraceae</taxon>
        <taxon>Asteroideae</taxon>
        <taxon>Heliantheae alliance</taxon>
        <taxon>Millerieae</taxon>
        <taxon>Smallanthus</taxon>
    </lineage>
</organism>
<proteinExistence type="predicted"/>
<name>A0ACB9B505_9ASTR</name>
<comment type="caution">
    <text evidence="1">The sequence shown here is derived from an EMBL/GenBank/DDBJ whole genome shotgun (WGS) entry which is preliminary data.</text>
</comment>
<evidence type="ECO:0000313" key="1">
    <source>
        <dbReference type="EMBL" id="KAI3717562.1"/>
    </source>
</evidence>
<protein>
    <submittedName>
        <fullName evidence="1">Uncharacterized protein</fullName>
    </submittedName>
</protein>
<dbReference type="EMBL" id="CM042040">
    <property type="protein sequence ID" value="KAI3717562.1"/>
    <property type="molecule type" value="Genomic_DNA"/>
</dbReference>
<reference evidence="1 2" key="2">
    <citation type="journal article" date="2022" name="Mol. Ecol. Resour.">
        <title>The genomes of chicory, endive, great burdock and yacon provide insights into Asteraceae paleo-polyploidization history and plant inulin production.</title>
        <authorList>
            <person name="Fan W."/>
            <person name="Wang S."/>
            <person name="Wang H."/>
            <person name="Wang A."/>
            <person name="Jiang F."/>
            <person name="Liu H."/>
            <person name="Zhao H."/>
            <person name="Xu D."/>
            <person name="Zhang Y."/>
        </authorList>
    </citation>
    <scope>NUCLEOTIDE SEQUENCE [LARGE SCALE GENOMIC DNA]</scope>
    <source>
        <strain evidence="2">cv. Yunnan</strain>
        <tissue evidence="1">Leaves</tissue>
    </source>
</reference>